<dbReference type="AlphaFoldDB" id="A0AA40VLK8"/>
<evidence type="ECO:0000313" key="2">
    <source>
        <dbReference type="Proteomes" id="UP000549113"/>
    </source>
</evidence>
<dbReference type="InterPro" id="IPR032580">
    <property type="entry name" value="SatD"/>
</dbReference>
<comment type="caution">
    <text evidence="1">The sequence shown here is derived from an EMBL/GenBank/DDBJ whole genome shotgun (WGS) entry which is preliminary data.</text>
</comment>
<gene>
    <name evidence="1" type="ORF">BKA10_001280</name>
</gene>
<sequence>MSSAGTTQMGPVAVTADIIGSRQLVDRTVAQRTLDEAIARVERDLPLAIRPLRPTVGDEQQGVYPGLDEALAALLLLQLALPDGIECRFGLGIGAIGVVEAVGGDIAEGPGWWAARDAIDHLHALQQRRAPRARTWIAASTELGDEIHRAVRLANAYLLARDELVVTMSERTRRLTYGRCLGVTQRELAAQEEITQSAVSQALATGGASAIVEGFQQLHVSR</sequence>
<evidence type="ECO:0000313" key="1">
    <source>
        <dbReference type="EMBL" id="MBB4139486.1"/>
    </source>
</evidence>
<dbReference type="Proteomes" id="UP000549113">
    <property type="component" value="Unassembled WGS sequence"/>
</dbReference>
<reference evidence="1 2" key="1">
    <citation type="submission" date="2020-08" db="EMBL/GenBank/DDBJ databases">
        <title>Sequencing the genomes of 1000 actinobacteria strains.</title>
        <authorList>
            <person name="Klenk H.-P."/>
        </authorList>
    </citation>
    <scope>NUCLEOTIDE SEQUENCE [LARGE SCALE GENOMIC DNA]</scope>
    <source>
        <strain evidence="1 2">DSM 19600</strain>
    </source>
</reference>
<proteinExistence type="predicted"/>
<dbReference type="EMBL" id="JACIFH010000001">
    <property type="protein sequence ID" value="MBB4139486.1"/>
    <property type="molecule type" value="Genomic_DNA"/>
</dbReference>
<dbReference type="Pfam" id="PF16264">
    <property type="entry name" value="SatD"/>
    <property type="match status" value="1"/>
</dbReference>
<keyword evidence="2" id="KW-1185">Reference proteome</keyword>
<evidence type="ECO:0008006" key="3">
    <source>
        <dbReference type="Google" id="ProtNLM"/>
    </source>
</evidence>
<name>A0AA40VLK8_9MICO</name>
<protein>
    <recommendedName>
        <fullName evidence="3">SatD family protein</fullName>
    </recommendedName>
</protein>
<dbReference type="RefSeq" id="WP_241739903.1">
    <property type="nucleotide sequence ID" value="NZ_BAABCO010000001.1"/>
</dbReference>
<organism evidence="1 2">
    <name type="scientific">Microbacterium invictum</name>
    <dbReference type="NCBI Taxonomy" id="515415"/>
    <lineage>
        <taxon>Bacteria</taxon>
        <taxon>Bacillati</taxon>
        <taxon>Actinomycetota</taxon>
        <taxon>Actinomycetes</taxon>
        <taxon>Micrococcales</taxon>
        <taxon>Microbacteriaceae</taxon>
        <taxon>Microbacterium</taxon>
    </lineage>
</organism>
<accession>A0AA40VLK8</accession>